<feature type="domain" description="FAD/NAD(P)-binding" evidence="7">
    <location>
        <begin position="34"/>
        <end position="340"/>
    </location>
</feature>
<evidence type="ECO:0000313" key="9">
    <source>
        <dbReference type="Proteomes" id="UP000275180"/>
    </source>
</evidence>
<dbReference type="InterPro" id="IPR050097">
    <property type="entry name" value="Ferredoxin-NADP_redctase_2"/>
</dbReference>
<dbReference type="InterPro" id="IPR023753">
    <property type="entry name" value="FAD/NAD-binding_dom"/>
</dbReference>
<dbReference type="InterPro" id="IPR036188">
    <property type="entry name" value="FAD/NAD-bd_sf"/>
</dbReference>
<comment type="cofactor">
    <cofactor evidence="5">
        <name>FAD</name>
        <dbReference type="ChEBI" id="CHEBI:57692"/>
    </cofactor>
    <text evidence="5">Binds 1 FAD per subunit.</text>
</comment>
<comment type="catalytic activity">
    <reaction evidence="5">
        <text>2 reduced [2Fe-2S]-[ferredoxin] + NADP(+) + H(+) = 2 oxidized [2Fe-2S]-[ferredoxin] + NADPH</text>
        <dbReference type="Rhea" id="RHEA:20125"/>
        <dbReference type="Rhea" id="RHEA-COMP:10000"/>
        <dbReference type="Rhea" id="RHEA-COMP:10001"/>
        <dbReference type="ChEBI" id="CHEBI:15378"/>
        <dbReference type="ChEBI" id="CHEBI:33737"/>
        <dbReference type="ChEBI" id="CHEBI:33738"/>
        <dbReference type="ChEBI" id="CHEBI:57783"/>
        <dbReference type="ChEBI" id="CHEBI:58349"/>
        <dbReference type="EC" id="1.18.1.2"/>
    </reaction>
</comment>
<evidence type="ECO:0000313" key="8">
    <source>
        <dbReference type="EMBL" id="RMX18797.1"/>
    </source>
</evidence>
<keyword evidence="3 5" id="KW-0521">NADP</keyword>
<dbReference type="Proteomes" id="UP000275180">
    <property type="component" value="Unassembled WGS sequence"/>
</dbReference>
<accession>A0A3M6RU21</accession>
<evidence type="ECO:0000256" key="4">
    <source>
        <dbReference type="ARBA" id="ARBA00023002"/>
    </source>
</evidence>
<feature type="binding site" evidence="5">
    <location>
        <position position="335"/>
    </location>
    <ligand>
        <name>FAD</name>
        <dbReference type="ChEBI" id="CHEBI:57692"/>
    </ligand>
</feature>
<dbReference type="SUPFAM" id="SSF51905">
    <property type="entry name" value="FAD/NAD(P)-binding domain"/>
    <property type="match status" value="1"/>
</dbReference>
<comment type="subunit">
    <text evidence="5">Homodimer.</text>
</comment>
<keyword evidence="4 5" id="KW-0560">Oxidoreductase</keyword>
<evidence type="ECO:0000256" key="6">
    <source>
        <dbReference type="SAM" id="MobiDB-lite"/>
    </source>
</evidence>
<dbReference type="PRINTS" id="PR00469">
    <property type="entry name" value="PNDRDTASEII"/>
</dbReference>
<dbReference type="InterPro" id="IPR022890">
    <property type="entry name" value="Fd--NADP_Rdtase_type_2"/>
</dbReference>
<feature type="binding site" evidence="5">
    <location>
        <position position="157"/>
    </location>
    <ligand>
        <name>FAD</name>
        <dbReference type="ChEBI" id="CHEBI:57692"/>
    </ligand>
</feature>
<feature type="binding site" evidence="5">
    <location>
        <position position="70"/>
    </location>
    <ligand>
        <name>FAD</name>
        <dbReference type="ChEBI" id="CHEBI:57692"/>
    </ligand>
</feature>
<dbReference type="EC" id="1.18.1.2" evidence="5"/>
<feature type="binding site" evidence="5">
    <location>
        <position position="115"/>
    </location>
    <ligand>
        <name>FAD</name>
        <dbReference type="ChEBI" id="CHEBI:57692"/>
    </ligand>
</feature>
<keyword evidence="1 5" id="KW-0285">Flavoprotein</keyword>
<comment type="similarity">
    <text evidence="5">Belongs to the ferredoxin--NADP reductase type 2 family.</text>
</comment>
<evidence type="ECO:0000259" key="7">
    <source>
        <dbReference type="Pfam" id="PF07992"/>
    </source>
</evidence>
<gene>
    <name evidence="8" type="ORF">EBQ34_00040</name>
</gene>
<dbReference type="RefSeq" id="WP_122243658.1">
    <property type="nucleotide sequence ID" value="NZ_RDQJ01000001.1"/>
</dbReference>
<comment type="caution">
    <text evidence="8">The sequence shown here is derived from an EMBL/GenBank/DDBJ whole genome shotgun (WGS) entry which is preliminary data.</text>
</comment>
<evidence type="ECO:0000256" key="5">
    <source>
        <dbReference type="HAMAP-Rule" id="MF_01685"/>
    </source>
</evidence>
<protein>
    <recommendedName>
        <fullName evidence="5">Ferredoxin--NADP reductase</fullName>
        <shortName evidence="5">FNR</shortName>
        <shortName evidence="5">Fd-NADP(+) reductase</shortName>
        <ecNumber evidence="5">1.18.1.2</ecNumber>
    </recommendedName>
</protein>
<feature type="binding site" evidence="5">
    <location>
        <position position="62"/>
    </location>
    <ligand>
        <name>FAD</name>
        <dbReference type="ChEBI" id="CHEBI:57692"/>
    </ligand>
</feature>
<reference evidence="8 9" key="1">
    <citation type="submission" date="2018-10" db="EMBL/GenBank/DDBJ databases">
        <title>Comamonadaceae CDC group NO-1 genome sequencing and assembly.</title>
        <authorList>
            <person name="Bernier A.-M."/>
            <person name="Bernard K."/>
        </authorList>
    </citation>
    <scope>NUCLEOTIDE SEQUENCE [LARGE SCALE GENOMIC DNA]</scope>
    <source>
        <strain evidence="8 9">NML180582</strain>
    </source>
</reference>
<feature type="region of interest" description="Disordered" evidence="6">
    <location>
        <begin position="1"/>
        <end position="28"/>
    </location>
</feature>
<dbReference type="EMBL" id="RDQJ01000001">
    <property type="protein sequence ID" value="RMX18797.1"/>
    <property type="molecule type" value="Genomic_DNA"/>
</dbReference>
<comment type="caution">
    <text evidence="5">Lacks conserved residue(s) required for the propagation of feature annotation.</text>
</comment>
<keyword evidence="2 5" id="KW-0274">FAD</keyword>
<proteinExistence type="inferred from homology"/>
<dbReference type="GO" id="GO:0050660">
    <property type="term" value="F:flavin adenine dinucleotide binding"/>
    <property type="evidence" value="ECO:0007669"/>
    <property type="project" value="UniProtKB-UniRule"/>
</dbReference>
<feature type="binding site" evidence="5">
    <location>
        <position position="75"/>
    </location>
    <ligand>
        <name>FAD</name>
        <dbReference type="ChEBI" id="CHEBI:57692"/>
    </ligand>
</feature>
<evidence type="ECO:0000256" key="3">
    <source>
        <dbReference type="ARBA" id="ARBA00022857"/>
    </source>
</evidence>
<dbReference type="Gene3D" id="3.50.50.60">
    <property type="entry name" value="FAD/NAD(P)-binding domain"/>
    <property type="match status" value="2"/>
</dbReference>
<sequence>MERPERQAAIPGALRSAPPPAASAAPGDGQPVCDAVVVGAGPAGLYQLFQLGLQGLRCHAFEALPQPGGQCAQLYPHKPIYDIPALQQVSGAQLSERLWQQLSPFAIDWHWGQTVTAIEPDAHPLPGNGAPLWRVRTDAGEQIRTRAVVLALGVGAFVPRSLRLEGLEALLAQGQQVFLQTRDAAAAVAGRHVVVHGGGEDAVRQALQLATLPAAQAPSRLTLLHRRDVFTAEADELQQLRALQAQGRIHIATGLLQALTLADAPGAAPRLQALQLLDAQGQRAELALDVLLIYQGIAPKLGAALDWDVGWDAKHITVDPATMRSCRAGIYAIGDIASYPGKRKLIACSFHEATLAAFAIAEQQHQQALPTPYTTTSKQLLARLGRLDAAQRDAAR</sequence>
<organism evidence="8 9">
    <name type="scientific">Vandammella animalimorsus</name>
    <dbReference type="NCBI Taxonomy" id="2029117"/>
    <lineage>
        <taxon>Bacteria</taxon>
        <taxon>Pseudomonadati</taxon>
        <taxon>Pseudomonadota</taxon>
        <taxon>Betaproteobacteria</taxon>
        <taxon>Burkholderiales</taxon>
        <taxon>Comamonadaceae</taxon>
        <taxon>Vandammella</taxon>
    </lineage>
</organism>
<dbReference type="GO" id="GO:0050661">
    <property type="term" value="F:NADP binding"/>
    <property type="evidence" value="ECO:0007669"/>
    <property type="project" value="UniProtKB-UniRule"/>
</dbReference>
<feature type="binding site" evidence="5">
    <location>
        <position position="376"/>
    </location>
    <ligand>
        <name>FAD</name>
        <dbReference type="ChEBI" id="CHEBI:57692"/>
    </ligand>
</feature>
<dbReference type="PRINTS" id="PR00368">
    <property type="entry name" value="FADPNR"/>
</dbReference>
<dbReference type="OrthoDB" id="9806179at2"/>
<dbReference type="GO" id="GO:0004324">
    <property type="term" value="F:ferredoxin-NADP+ reductase activity"/>
    <property type="evidence" value="ECO:0007669"/>
    <property type="project" value="UniProtKB-UniRule"/>
</dbReference>
<dbReference type="Pfam" id="PF07992">
    <property type="entry name" value="Pyr_redox_2"/>
    <property type="match status" value="1"/>
</dbReference>
<dbReference type="AlphaFoldDB" id="A0A3M6RU21"/>
<dbReference type="PANTHER" id="PTHR48105">
    <property type="entry name" value="THIOREDOXIN REDUCTASE 1-RELATED-RELATED"/>
    <property type="match status" value="1"/>
</dbReference>
<evidence type="ECO:0000256" key="1">
    <source>
        <dbReference type="ARBA" id="ARBA00022630"/>
    </source>
</evidence>
<name>A0A3M6RU21_9BURK</name>
<dbReference type="HAMAP" id="MF_01685">
    <property type="entry name" value="FENR2"/>
    <property type="match status" value="1"/>
</dbReference>
<evidence type="ECO:0000256" key="2">
    <source>
        <dbReference type="ARBA" id="ARBA00022827"/>
    </source>
</evidence>